<organism evidence="3 4">
    <name type="scientific">Chitinophaga varians</name>
    <dbReference type="NCBI Taxonomy" id="2202339"/>
    <lineage>
        <taxon>Bacteria</taxon>
        <taxon>Pseudomonadati</taxon>
        <taxon>Bacteroidota</taxon>
        <taxon>Chitinophagia</taxon>
        <taxon>Chitinophagales</taxon>
        <taxon>Chitinophagaceae</taxon>
        <taxon>Chitinophaga</taxon>
    </lineage>
</organism>
<evidence type="ECO:0000313" key="4">
    <source>
        <dbReference type="Proteomes" id="UP000570474"/>
    </source>
</evidence>
<evidence type="ECO:0000259" key="2">
    <source>
        <dbReference type="Pfam" id="PF22807"/>
    </source>
</evidence>
<feature type="chain" id="PRO_5033017232" evidence="1">
    <location>
        <begin position="20"/>
        <end position="438"/>
    </location>
</feature>
<dbReference type="RefSeq" id="WP_168868819.1">
    <property type="nucleotide sequence ID" value="NZ_JABAIA010000001.1"/>
</dbReference>
<feature type="signal peptide" evidence="1">
    <location>
        <begin position="1"/>
        <end position="19"/>
    </location>
</feature>
<sequence>MKVTHRLLLWSLLWTACHASKLNPGSYGGSATTKGYRADSLPAPYATPSAMNYSRVIGWTNGQTPVAPAGFTVTRFADGLDHPRWLYVADNGDVFVAESNKILKGIKKAGAKISRKIKTQHYGESANRITLLRDTNKDGYAEQHYLLRKDLNQPFGMLVSGDHFYVGNTDALMRFSYHTGDTIIRDTGVKLLSLPAGEHNQHWTRSLLQDPSGRKLYIGVGAGTNVAEKGLDNEVGRACILEVNMDGSGEHVYASGLRNPVGMDWAPGTHQLWAAVNERDELGDELVPDYLTAVQPGGFYGWPFYYYGSHPEPRMEKEMAMAPRQPVITPDVPLGSHTASLGLLFYRGKSFPSKYHHGAFITQHGSWNRSVISGYKVVFVPFQNGRPAGPPEDFLTGFVANQTQSEVHGRPVGIAMLPDGDLLITDDVSNVIWRIHHH</sequence>
<dbReference type="Proteomes" id="UP000570474">
    <property type="component" value="Unassembled WGS sequence"/>
</dbReference>
<protein>
    <submittedName>
        <fullName evidence="3">Sorbosone dehydrogenase family protein</fullName>
    </submittedName>
</protein>
<keyword evidence="1" id="KW-0732">Signal</keyword>
<feature type="domain" description="Pyrroloquinoline quinone-dependent pyranose dehydrogenase beta-propeller" evidence="2">
    <location>
        <begin position="66"/>
        <end position="283"/>
    </location>
</feature>
<dbReference type="InterPro" id="IPR054539">
    <property type="entry name" value="Beta-prop_PDH"/>
</dbReference>
<dbReference type="Pfam" id="PF22807">
    <property type="entry name" value="TrAA12"/>
    <property type="match status" value="2"/>
</dbReference>
<accession>A0A847R6L8</accession>
<dbReference type="PANTHER" id="PTHR19328">
    <property type="entry name" value="HEDGEHOG-INTERACTING PROTEIN"/>
    <property type="match status" value="1"/>
</dbReference>
<reference evidence="3 4" key="1">
    <citation type="submission" date="2020-04" db="EMBL/GenBank/DDBJ databases">
        <authorList>
            <person name="Yin C."/>
        </authorList>
    </citation>
    <scope>NUCLEOTIDE SEQUENCE [LARGE SCALE GENOMIC DNA]</scope>
    <source>
        <strain evidence="3 4">Ae27</strain>
    </source>
</reference>
<name>A0A847R6L8_9BACT</name>
<comment type="caution">
    <text evidence="3">The sequence shown here is derived from an EMBL/GenBank/DDBJ whole genome shotgun (WGS) entry which is preliminary data.</text>
</comment>
<proteinExistence type="predicted"/>
<evidence type="ECO:0000313" key="3">
    <source>
        <dbReference type="EMBL" id="NLR62769.1"/>
    </source>
</evidence>
<dbReference type="EMBL" id="JABAIA010000001">
    <property type="protein sequence ID" value="NLR62769.1"/>
    <property type="molecule type" value="Genomic_DNA"/>
</dbReference>
<evidence type="ECO:0000256" key="1">
    <source>
        <dbReference type="SAM" id="SignalP"/>
    </source>
</evidence>
<dbReference type="InterPro" id="IPR011041">
    <property type="entry name" value="Quinoprot_gluc/sorb_DH_b-prop"/>
</dbReference>
<feature type="domain" description="Pyrroloquinoline quinone-dependent pyranose dehydrogenase beta-propeller" evidence="2">
    <location>
        <begin position="327"/>
        <end position="436"/>
    </location>
</feature>
<dbReference type="PANTHER" id="PTHR19328:SF55">
    <property type="entry name" value="BLR6566 PROTEIN"/>
    <property type="match status" value="1"/>
</dbReference>
<gene>
    <name evidence="3" type="ORF">HGH92_00500</name>
</gene>
<dbReference type="Gene3D" id="2.120.10.30">
    <property type="entry name" value="TolB, C-terminal domain"/>
    <property type="match status" value="1"/>
</dbReference>
<dbReference type="InterPro" id="IPR011042">
    <property type="entry name" value="6-blade_b-propeller_TolB-like"/>
</dbReference>
<keyword evidence="4" id="KW-1185">Reference proteome</keyword>
<dbReference type="AlphaFoldDB" id="A0A847R6L8"/>
<dbReference type="SUPFAM" id="SSF50952">
    <property type="entry name" value="Soluble quinoprotein glucose dehydrogenase"/>
    <property type="match status" value="1"/>
</dbReference>
<dbReference type="PROSITE" id="PS51257">
    <property type="entry name" value="PROKAR_LIPOPROTEIN"/>
    <property type="match status" value="1"/>
</dbReference>